<dbReference type="GO" id="GO:0033014">
    <property type="term" value="P:tetrapyrrole biosynthetic process"/>
    <property type="evidence" value="ECO:0007669"/>
    <property type="project" value="InterPro"/>
</dbReference>
<dbReference type="Pfam" id="PF02602">
    <property type="entry name" value="HEM4"/>
    <property type="match status" value="1"/>
</dbReference>
<evidence type="ECO:0000313" key="2">
    <source>
        <dbReference type="EMBL" id="ATG48409.1"/>
    </source>
</evidence>
<reference evidence="2 3" key="1">
    <citation type="submission" date="2017-06" db="EMBL/GenBank/DDBJ databases">
        <title>Celeribacter sp. TSPH2 complete genome sequence.</title>
        <authorList>
            <person name="Woo J.-H."/>
            <person name="Kim H.-S."/>
        </authorList>
    </citation>
    <scope>NUCLEOTIDE SEQUENCE [LARGE SCALE GENOMIC DNA]</scope>
    <source>
        <strain evidence="2 3">TSPH2</strain>
    </source>
</reference>
<keyword evidence="3" id="KW-1185">Reference proteome</keyword>
<dbReference type="InterPro" id="IPR003754">
    <property type="entry name" value="4pyrrol_synth_uPrphyn_synth"/>
</dbReference>
<dbReference type="KEGG" id="ceh:CEW89_13060"/>
<dbReference type="STRING" id="1758178.GCA_001550095_04130"/>
<dbReference type="AlphaFoldDB" id="A0A291GDE9"/>
<accession>A0A291GDE9</accession>
<organism evidence="2 3">
    <name type="scientific">Celeribacter ethanolicus</name>
    <dbReference type="NCBI Taxonomy" id="1758178"/>
    <lineage>
        <taxon>Bacteria</taxon>
        <taxon>Pseudomonadati</taxon>
        <taxon>Pseudomonadota</taxon>
        <taxon>Alphaproteobacteria</taxon>
        <taxon>Rhodobacterales</taxon>
        <taxon>Roseobacteraceae</taxon>
        <taxon>Celeribacter</taxon>
    </lineage>
</organism>
<protein>
    <recommendedName>
        <fullName evidence="1">Tetrapyrrole biosynthesis uroporphyrinogen III synthase domain-containing protein</fullName>
    </recommendedName>
</protein>
<dbReference type="CDD" id="cd06578">
    <property type="entry name" value="HemD"/>
    <property type="match status" value="1"/>
</dbReference>
<sequence>MPRPILPVPLLITRPLDDAERLAEEVRGLVPGISVILAPVLEIRPLPFEPPSEPVDLVLISSQHAITTALSCENLPVVCVGAATARKAAAAGLTVQATYPTADDLVHGLTGRKGLRALHLHGRHTRGHVAERLTLAGLETQERMVYDQIARRWTADEQRRIFAEPQLVVPLYSPRSAQILSENLVGYAGELTLVAISEACREAWSGPVPKTICVADHPDGETMKRVIASKLS</sequence>
<proteinExistence type="predicted"/>
<dbReference type="Gene3D" id="3.40.50.10090">
    <property type="match status" value="2"/>
</dbReference>
<evidence type="ECO:0000313" key="3">
    <source>
        <dbReference type="Proteomes" id="UP000217935"/>
    </source>
</evidence>
<dbReference type="Proteomes" id="UP000217935">
    <property type="component" value="Chromosome"/>
</dbReference>
<feature type="domain" description="Tetrapyrrole biosynthesis uroporphyrinogen III synthase" evidence="1">
    <location>
        <begin position="32"/>
        <end position="222"/>
    </location>
</feature>
<dbReference type="GO" id="GO:0004852">
    <property type="term" value="F:uroporphyrinogen-III synthase activity"/>
    <property type="evidence" value="ECO:0007669"/>
    <property type="project" value="InterPro"/>
</dbReference>
<gene>
    <name evidence="2" type="ORF">CEW89_13060</name>
</gene>
<evidence type="ECO:0000259" key="1">
    <source>
        <dbReference type="Pfam" id="PF02602"/>
    </source>
</evidence>
<dbReference type="EMBL" id="CP022196">
    <property type="protein sequence ID" value="ATG48409.1"/>
    <property type="molecule type" value="Genomic_DNA"/>
</dbReference>
<dbReference type="InterPro" id="IPR036108">
    <property type="entry name" value="4pyrrol_syn_uPrphyn_synt_sf"/>
</dbReference>
<dbReference type="SUPFAM" id="SSF69618">
    <property type="entry name" value="HemD-like"/>
    <property type="match status" value="1"/>
</dbReference>
<name>A0A291GDE9_9RHOB</name>